<reference evidence="1" key="1">
    <citation type="submission" date="2020-04" db="EMBL/GenBank/DDBJ databases">
        <authorList>
            <person name="Alioto T."/>
            <person name="Alioto T."/>
            <person name="Gomez Garrido J."/>
        </authorList>
    </citation>
    <scope>NUCLEOTIDE SEQUENCE</scope>
    <source>
        <strain evidence="1">A484AB</strain>
    </source>
</reference>
<organism evidence="1 2">
    <name type="scientific">Paramuricea clavata</name>
    <name type="common">Red gorgonian</name>
    <name type="synonym">Violescent sea-whip</name>
    <dbReference type="NCBI Taxonomy" id="317549"/>
    <lineage>
        <taxon>Eukaryota</taxon>
        <taxon>Metazoa</taxon>
        <taxon>Cnidaria</taxon>
        <taxon>Anthozoa</taxon>
        <taxon>Octocorallia</taxon>
        <taxon>Malacalcyonacea</taxon>
        <taxon>Plexauridae</taxon>
        <taxon>Paramuricea</taxon>
    </lineage>
</organism>
<proteinExistence type="predicted"/>
<evidence type="ECO:0000313" key="1">
    <source>
        <dbReference type="EMBL" id="CAB4009818.1"/>
    </source>
</evidence>
<keyword evidence="2" id="KW-1185">Reference proteome</keyword>
<dbReference type="Proteomes" id="UP001152795">
    <property type="component" value="Unassembled WGS sequence"/>
</dbReference>
<dbReference type="PANTHER" id="PTHR40472">
    <property type="entry name" value="RICIN B-TYPE LECTIN DOMAIN-CONTAINING PROTEIN"/>
    <property type="match status" value="1"/>
</dbReference>
<dbReference type="PANTHER" id="PTHR40472:SF10">
    <property type="entry name" value="RAPUNZEL 5"/>
    <property type="match status" value="1"/>
</dbReference>
<dbReference type="AlphaFoldDB" id="A0A6S7JC75"/>
<comment type="caution">
    <text evidence="1">The sequence shown here is derived from an EMBL/GenBank/DDBJ whole genome shotgun (WGS) entry which is preliminary data.</text>
</comment>
<accession>A0A6S7JC75</accession>
<dbReference type="OrthoDB" id="4405280at2759"/>
<gene>
    <name evidence="1" type="ORF">PACLA_8A011150</name>
</gene>
<name>A0A6S7JC75_PARCT</name>
<protein>
    <submittedName>
        <fullName evidence="1">Uncharacterized protein</fullName>
    </submittedName>
</protein>
<dbReference type="InterPro" id="IPR039051">
    <property type="entry name" value="SE-CTX-like"/>
</dbReference>
<evidence type="ECO:0000313" key="2">
    <source>
        <dbReference type="Proteomes" id="UP001152795"/>
    </source>
</evidence>
<sequence>MASMTTMLCVAIVVLQLMISYTVSEMSQESVVVIENGISGGENIFSFFSSLGDAENSKIFDGLGKMANFLGAAGGLVSFALSFVPKADSDELKYMKKKFAEVNRKLDKITLELDDVKDLITYENQRAVYVGSANKIKFAHKQLLEFLNELQNTSCTDENTCKREKSKVGYKFVNDFDVKKDIFKILNGAVKTTEIFTDPLISLVKKTFKCDVGKIDHLVNGIVKLAFTAQQAILAHEKLFGTKTSITQSMNVWLKQLYDLRSSVYITKKQCFDKIPEYIIRDINDKKYQFDVSSNVKANREIKKFMEKKYIWVDWVSYNFYEILRL</sequence>
<dbReference type="EMBL" id="CACRXK020006581">
    <property type="protein sequence ID" value="CAB4009818.1"/>
    <property type="molecule type" value="Genomic_DNA"/>
</dbReference>